<name>A0ABQ1I8Q8_9ALTE</name>
<dbReference type="InterPro" id="IPR044922">
    <property type="entry name" value="DUF2063_N_sf"/>
</dbReference>
<evidence type="ECO:0000259" key="1">
    <source>
        <dbReference type="Pfam" id="PF09836"/>
    </source>
</evidence>
<dbReference type="RefSeq" id="WP_055732672.1">
    <property type="nucleotide sequence ID" value="NZ_BMDY01000040.1"/>
</dbReference>
<evidence type="ECO:0000313" key="2">
    <source>
        <dbReference type="EMBL" id="GGB21265.1"/>
    </source>
</evidence>
<protein>
    <recommendedName>
        <fullName evidence="1">Putative DNA-binding domain-containing protein</fullName>
    </recommendedName>
</protein>
<gene>
    <name evidence="2" type="ORF">GCM10007414_38310</name>
</gene>
<feature type="domain" description="Putative DNA-binding" evidence="1">
    <location>
        <begin position="12"/>
        <end position="89"/>
    </location>
</feature>
<dbReference type="Proteomes" id="UP000651977">
    <property type="component" value="Unassembled WGS sequence"/>
</dbReference>
<reference evidence="3" key="1">
    <citation type="journal article" date="2019" name="Int. J. Syst. Evol. Microbiol.">
        <title>The Global Catalogue of Microorganisms (GCM) 10K type strain sequencing project: providing services to taxonomists for standard genome sequencing and annotation.</title>
        <authorList>
            <consortium name="The Broad Institute Genomics Platform"/>
            <consortium name="The Broad Institute Genome Sequencing Center for Infectious Disease"/>
            <person name="Wu L."/>
            <person name="Ma J."/>
        </authorList>
    </citation>
    <scope>NUCLEOTIDE SEQUENCE [LARGE SCALE GENOMIC DNA]</scope>
    <source>
        <strain evidence="3">CGMCC 1.10131</strain>
    </source>
</reference>
<dbReference type="InterPro" id="IPR018640">
    <property type="entry name" value="DUF2063"/>
</dbReference>
<keyword evidence="3" id="KW-1185">Reference proteome</keyword>
<dbReference type="EMBL" id="BMDY01000040">
    <property type="protein sequence ID" value="GGB21265.1"/>
    <property type="molecule type" value="Genomic_DNA"/>
</dbReference>
<dbReference type="Pfam" id="PF09836">
    <property type="entry name" value="DUF2063"/>
    <property type="match status" value="1"/>
</dbReference>
<sequence length="251" mass="29067">MNPNRNSALLYQTHLLTDIFSEQAETQDAGLRVYQNNLRMTAARSLSISYPVIYKMIGEQAQYVLAKRLIDRERPVTGDWADWGREFSNILQQSELHEDHPYLSQMAELEWAFQVASRSVAEPLDKASLTLLEDEHVEEVAIKLQRSLTLISSDFPLYGLWRLHRNGDKEQLPKEEQLYKVFNSDETGYYLVWQSGSGPRVVEITKEYFDWLNSIQRGKPIGELLDSFPDFDFSTWLSDSIVNEWLVGLAK</sequence>
<proteinExistence type="predicted"/>
<evidence type="ECO:0000313" key="3">
    <source>
        <dbReference type="Proteomes" id="UP000651977"/>
    </source>
</evidence>
<organism evidence="2 3">
    <name type="scientific">Agarivorans gilvus</name>
    <dbReference type="NCBI Taxonomy" id="680279"/>
    <lineage>
        <taxon>Bacteria</taxon>
        <taxon>Pseudomonadati</taxon>
        <taxon>Pseudomonadota</taxon>
        <taxon>Gammaproteobacteria</taxon>
        <taxon>Alteromonadales</taxon>
        <taxon>Alteromonadaceae</taxon>
        <taxon>Agarivorans</taxon>
    </lineage>
</organism>
<comment type="caution">
    <text evidence="2">The sequence shown here is derived from an EMBL/GenBank/DDBJ whole genome shotgun (WGS) entry which is preliminary data.</text>
</comment>
<accession>A0ABQ1I8Q8</accession>
<dbReference type="Gene3D" id="1.10.150.690">
    <property type="entry name" value="DUF2063"/>
    <property type="match status" value="1"/>
</dbReference>